<keyword evidence="3" id="KW-1185">Reference proteome</keyword>
<dbReference type="RefSeq" id="XP_004829157.1">
    <property type="nucleotide sequence ID" value="XM_004829100.1"/>
</dbReference>
<protein>
    <submittedName>
        <fullName evidence="2">Signal peptide-containing protein</fullName>
    </submittedName>
</protein>
<gene>
    <name evidence="2" type="ORF">BEWA_023400</name>
</gene>
<name>L0AWU9_THEEQ</name>
<dbReference type="Proteomes" id="UP000031512">
    <property type="component" value="Chromosome 1"/>
</dbReference>
<dbReference type="EMBL" id="CP001669">
    <property type="protein sequence ID" value="AFZ79491.1"/>
    <property type="molecule type" value="Genomic_DNA"/>
</dbReference>
<dbReference type="AlphaFoldDB" id="L0AWU9"/>
<dbReference type="GeneID" id="15806069"/>
<dbReference type="KEGG" id="beq:BEWA_023400"/>
<evidence type="ECO:0000256" key="1">
    <source>
        <dbReference type="SAM" id="SignalP"/>
    </source>
</evidence>
<dbReference type="VEuPathDB" id="PiroplasmaDB:BEWA_023400"/>
<accession>L0AWU9</accession>
<feature type="signal peptide" evidence="1">
    <location>
        <begin position="1"/>
        <end position="21"/>
    </location>
</feature>
<sequence>MTILILVMAYVSILSNSGVNSRNNKNVAIELTNKGPARPIPSSFADPYMTKQISGPEGYSLFTFTWDGTYHVTSVTLDNEQLFKGENAMDFSHIQSVDAYWKDDKPVLLSFYQPGIIFGSFTYLKQVEGSRWEKVDIRDYSDNNSYFLDNNEVKELLDDILAEKNGEPPKHSRFSLPSYLAILLLFLV</sequence>
<evidence type="ECO:0000313" key="2">
    <source>
        <dbReference type="EMBL" id="AFZ79491.1"/>
    </source>
</evidence>
<keyword evidence="1" id="KW-0732">Signal</keyword>
<proteinExistence type="predicted"/>
<evidence type="ECO:0000313" key="3">
    <source>
        <dbReference type="Proteomes" id="UP000031512"/>
    </source>
</evidence>
<organism evidence="2 3">
    <name type="scientific">Theileria equi strain WA</name>
    <dbReference type="NCBI Taxonomy" id="1537102"/>
    <lineage>
        <taxon>Eukaryota</taxon>
        <taxon>Sar</taxon>
        <taxon>Alveolata</taxon>
        <taxon>Apicomplexa</taxon>
        <taxon>Aconoidasida</taxon>
        <taxon>Piroplasmida</taxon>
        <taxon>Theileriidae</taxon>
        <taxon>Theileria</taxon>
    </lineage>
</organism>
<feature type="chain" id="PRO_5003939847" evidence="1">
    <location>
        <begin position="22"/>
        <end position="188"/>
    </location>
</feature>
<reference evidence="2 3" key="1">
    <citation type="journal article" date="2012" name="BMC Genomics">
        <title>Comparative genomic analysis and phylogenetic position of Theileria equi.</title>
        <authorList>
            <person name="Kappmeyer L.S."/>
            <person name="Thiagarajan M."/>
            <person name="Herndon D.R."/>
            <person name="Ramsay J.D."/>
            <person name="Caler E."/>
            <person name="Djikeng A."/>
            <person name="Gillespie J.J."/>
            <person name="Lau A.O."/>
            <person name="Roalson E.H."/>
            <person name="Silva J.C."/>
            <person name="Silva M.G."/>
            <person name="Suarez C.E."/>
            <person name="Ueti M.W."/>
            <person name="Nene V.M."/>
            <person name="Mealey R.H."/>
            <person name="Knowles D.P."/>
            <person name="Brayton K.A."/>
        </authorList>
    </citation>
    <scope>NUCLEOTIDE SEQUENCE [LARGE SCALE GENOMIC DNA]</scope>
    <source>
        <strain evidence="2 3">WA</strain>
    </source>
</reference>